<dbReference type="Proteomes" id="UP000245880">
    <property type="component" value="Unassembled WGS sequence"/>
</dbReference>
<name>A0A316AK32_9BACT</name>
<evidence type="ECO:0000313" key="1">
    <source>
        <dbReference type="EMBL" id="PWJ57619.1"/>
    </source>
</evidence>
<reference evidence="1 2" key="1">
    <citation type="submission" date="2018-03" db="EMBL/GenBank/DDBJ databases">
        <title>Genomic Encyclopedia of Archaeal and Bacterial Type Strains, Phase II (KMG-II): from individual species to whole genera.</title>
        <authorList>
            <person name="Goeker M."/>
        </authorList>
    </citation>
    <scope>NUCLEOTIDE SEQUENCE [LARGE SCALE GENOMIC DNA]</scope>
    <source>
        <strain evidence="1 2">DSM 100346</strain>
    </source>
</reference>
<sequence>MIFGLKKTPTGKYFIYFKPFDEIFFKVFKNFNNIVHCFLIPLRQLADREVMVYDNSKLDIFKILPSTIRRVPILLLMTQHIFRD</sequence>
<keyword evidence="2" id="KW-1185">Reference proteome</keyword>
<protein>
    <submittedName>
        <fullName evidence="1">Uncharacterized protein</fullName>
    </submittedName>
</protein>
<proteinExistence type="predicted"/>
<dbReference type="AlphaFoldDB" id="A0A316AK32"/>
<accession>A0A316AK32</accession>
<dbReference type="EMBL" id="QGDT01000006">
    <property type="protein sequence ID" value="PWJ57619.1"/>
    <property type="molecule type" value="Genomic_DNA"/>
</dbReference>
<comment type="caution">
    <text evidence="1">The sequence shown here is derived from an EMBL/GenBank/DDBJ whole genome shotgun (WGS) entry which is preliminary data.</text>
</comment>
<gene>
    <name evidence="1" type="ORF">CLV98_10690</name>
</gene>
<evidence type="ECO:0000313" key="2">
    <source>
        <dbReference type="Proteomes" id="UP000245880"/>
    </source>
</evidence>
<organism evidence="1 2">
    <name type="scientific">Dyadobacter jejuensis</name>
    <dbReference type="NCBI Taxonomy" id="1082580"/>
    <lineage>
        <taxon>Bacteria</taxon>
        <taxon>Pseudomonadati</taxon>
        <taxon>Bacteroidota</taxon>
        <taxon>Cytophagia</taxon>
        <taxon>Cytophagales</taxon>
        <taxon>Spirosomataceae</taxon>
        <taxon>Dyadobacter</taxon>
    </lineage>
</organism>